<evidence type="ECO:0000256" key="2">
    <source>
        <dbReference type="SAM" id="MobiDB-lite"/>
    </source>
</evidence>
<name>A0A9Q8QEH5_9HYPO</name>
<proteinExistence type="inferred from homology"/>
<accession>A0A9Q8QEH5</accession>
<dbReference type="PANTHER" id="PTHR48104:SF30">
    <property type="entry name" value="METACASPASE-1"/>
    <property type="match status" value="1"/>
</dbReference>
<dbReference type="KEGG" id="ptkz:JDV02_003814"/>
<dbReference type="PANTHER" id="PTHR48104">
    <property type="entry name" value="METACASPASE-4"/>
    <property type="match status" value="1"/>
</dbReference>
<keyword evidence="4" id="KW-1185">Reference proteome</keyword>
<reference evidence="3" key="1">
    <citation type="submission" date="2021-11" db="EMBL/GenBank/DDBJ databases">
        <title>Purpureocillium_takamizusanense_genome.</title>
        <authorList>
            <person name="Nguyen N.-H."/>
        </authorList>
    </citation>
    <scope>NUCLEOTIDE SEQUENCE</scope>
    <source>
        <strain evidence="3">PT3</strain>
    </source>
</reference>
<sequence>MYVYVGKLDWQKYAQNECITLVFHSGVALLDPVSLYWQWTIDGQDVVKKNHIEHALITTVSKATSDYVIRFATYYSFEATISSDFAFITLTMSDPKGTTSKARLSLEYADLSRIPSAQVFTGKIAWSEFSVNEMASLIVPGEIGNGEPIILSHQWTKDGSGNPKVKHVVKGTMRDVVPGIGNSISGKFDDGYYKYDFRLGTPEVWLSMTDPSGVAAPTGQHQLWQTDSRDLGIKKALIVRFNTGMDTGIFKIKDMLLKHLGFADKDIQISYFDIDPPNGPRKATLWQEPPTVANFKARFTELCKSARPGDVRFVYIDAHGTTFPDAENSGEVDDNDEGWVLAENDDGTRKAILSDDWLGQAIRENLAKGANLTILTSSCMGGGMLDTHRKTPGILLAGCHETQFNVKALKGMDPWIIGITTCIKNHVRRKRGMPTYATIYSEAKNFIRAQLANGQLGPRYKGPSPKEWEPIPRNANDHTSNQDPQMVYDSGYIDPDQERFLCPFAAWNSGEANGGLARFPKDEYAHSEL</sequence>
<dbReference type="OrthoDB" id="4332097at2759"/>
<dbReference type="EMBL" id="CP086356">
    <property type="protein sequence ID" value="UNI17474.1"/>
    <property type="molecule type" value="Genomic_DNA"/>
</dbReference>
<dbReference type="RefSeq" id="XP_047840955.1">
    <property type="nucleotide sequence ID" value="XM_047984980.1"/>
</dbReference>
<protein>
    <submittedName>
        <fullName evidence="3">Uncharacterized protein</fullName>
    </submittedName>
</protein>
<dbReference type="InterPro" id="IPR050452">
    <property type="entry name" value="Metacaspase"/>
</dbReference>
<feature type="region of interest" description="Disordered" evidence="2">
    <location>
        <begin position="459"/>
        <end position="484"/>
    </location>
</feature>
<dbReference type="AlphaFoldDB" id="A0A9Q8QEH5"/>
<dbReference type="Proteomes" id="UP000829364">
    <property type="component" value="Chromosome 3"/>
</dbReference>
<comment type="similarity">
    <text evidence="1">Belongs to the peptidase C14B family.</text>
</comment>
<dbReference type="Gene3D" id="3.40.50.12660">
    <property type="match status" value="1"/>
</dbReference>
<evidence type="ECO:0000313" key="4">
    <source>
        <dbReference type="Proteomes" id="UP000829364"/>
    </source>
</evidence>
<dbReference type="GO" id="GO:0004197">
    <property type="term" value="F:cysteine-type endopeptidase activity"/>
    <property type="evidence" value="ECO:0007669"/>
    <property type="project" value="TreeGrafter"/>
</dbReference>
<gene>
    <name evidence="3" type="ORF">JDV02_003814</name>
</gene>
<dbReference type="GeneID" id="72065770"/>
<organism evidence="3 4">
    <name type="scientific">Purpureocillium takamizusanense</name>
    <dbReference type="NCBI Taxonomy" id="2060973"/>
    <lineage>
        <taxon>Eukaryota</taxon>
        <taxon>Fungi</taxon>
        <taxon>Dikarya</taxon>
        <taxon>Ascomycota</taxon>
        <taxon>Pezizomycotina</taxon>
        <taxon>Sordariomycetes</taxon>
        <taxon>Hypocreomycetidae</taxon>
        <taxon>Hypocreales</taxon>
        <taxon>Ophiocordycipitaceae</taxon>
        <taxon>Purpureocillium</taxon>
    </lineage>
</organism>
<evidence type="ECO:0000313" key="3">
    <source>
        <dbReference type="EMBL" id="UNI17474.1"/>
    </source>
</evidence>
<dbReference type="GO" id="GO:0006508">
    <property type="term" value="P:proteolysis"/>
    <property type="evidence" value="ECO:0007669"/>
    <property type="project" value="TreeGrafter"/>
</dbReference>
<evidence type="ECO:0000256" key="1">
    <source>
        <dbReference type="ARBA" id="ARBA00009005"/>
    </source>
</evidence>
<dbReference type="GO" id="GO:0005737">
    <property type="term" value="C:cytoplasm"/>
    <property type="evidence" value="ECO:0007669"/>
    <property type="project" value="TreeGrafter"/>
</dbReference>